<reference evidence="4" key="1">
    <citation type="submission" date="2017-04" db="EMBL/GenBank/DDBJ databases">
        <title>Function of individual gut microbiota members based on whole genome sequencing of pure cultures obtained from chicken caecum.</title>
        <authorList>
            <person name="Medvecky M."/>
            <person name="Cejkova D."/>
            <person name="Polansky O."/>
            <person name="Karasova D."/>
            <person name="Kubasova T."/>
            <person name="Cizek A."/>
            <person name="Rychlik I."/>
        </authorList>
    </citation>
    <scope>NUCLEOTIDE SEQUENCE [LARGE SCALE GENOMIC DNA]</scope>
    <source>
        <strain evidence="4">An273</strain>
    </source>
</reference>
<organism evidence="3 4">
    <name type="scientific">Candidatus Avelusimicrobium gallicola</name>
    <dbReference type="NCBI Taxonomy" id="2562704"/>
    <lineage>
        <taxon>Bacteria</taxon>
        <taxon>Pseudomonadati</taxon>
        <taxon>Elusimicrobiota</taxon>
        <taxon>Elusimicrobia</taxon>
        <taxon>Elusimicrobiales</taxon>
        <taxon>Elusimicrobiaceae</taxon>
        <taxon>Candidatus Avelusimicrobium</taxon>
    </lineage>
</organism>
<dbReference type="EMBL" id="NFJD01000001">
    <property type="protein sequence ID" value="OUO57595.1"/>
    <property type="molecule type" value="Genomic_DNA"/>
</dbReference>
<dbReference type="AlphaFoldDB" id="A0A1Y4DF85"/>
<dbReference type="Pfam" id="PF12706">
    <property type="entry name" value="Lactamase_B_2"/>
    <property type="match status" value="1"/>
</dbReference>
<gene>
    <name evidence="3" type="ORF">B5F75_02130</name>
</gene>
<feature type="domain" description="Metallo-beta-lactamase" evidence="2">
    <location>
        <begin position="75"/>
        <end position="250"/>
    </location>
</feature>
<evidence type="ECO:0000256" key="1">
    <source>
        <dbReference type="ARBA" id="ARBA00022801"/>
    </source>
</evidence>
<dbReference type="Gene3D" id="3.60.15.10">
    <property type="entry name" value="Ribonuclease Z/Hydroxyacylglutathione hydrolase-like"/>
    <property type="match status" value="1"/>
</dbReference>
<dbReference type="Proteomes" id="UP000196368">
    <property type="component" value="Unassembled WGS sequence"/>
</dbReference>
<dbReference type="InterPro" id="IPR001279">
    <property type="entry name" value="Metallo-B-lactamas"/>
</dbReference>
<sequence length="314" mass="34976">MSMVASSGHLYSCFFFFIEEVLLYALLYKKVSIVQKSTFLLKLHKIPIIKAGGKPMKITQIRNATLWIEYPNVKFLVDPWLGPKEYMPGFEGAIHPEIRQPRTDLPFPAQTVAQADAVILTHVHPDHWDAYAEEALPKDIPFFVQSEADQKYVAGKGFTRVSVLSEGGTLFRGVTLHKTRGQHGERTKVEPACRQLGMPYDAMGVVMKAEGEKTLYLAGDTIFCEEVQQALHTYRPEVVIVNACAARVASGDRLIMDEQDVEQTSLAAPQAVIVASHMDEVSHASVTRAQLAAFARQHRLDKLLIPADGETLIF</sequence>
<evidence type="ECO:0000259" key="2">
    <source>
        <dbReference type="Pfam" id="PF12706"/>
    </source>
</evidence>
<dbReference type="PANTHER" id="PTHR43546:SF9">
    <property type="entry name" value="L-ASCORBATE-6-PHOSPHATE LACTONASE ULAG-RELATED"/>
    <property type="match status" value="1"/>
</dbReference>
<proteinExistence type="predicted"/>
<dbReference type="PANTHER" id="PTHR43546">
    <property type="entry name" value="UPF0173 METAL-DEPENDENT HYDROLASE MJ1163-RELATED"/>
    <property type="match status" value="1"/>
</dbReference>
<protein>
    <recommendedName>
        <fullName evidence="2">Metallo-beta-lactamase domain-containing protein</fullName>
    </recommendedName>
</protein>
<evidence type="ECO:0000313" key="4">
    <source>
        <dbReference type="Proteomes" id="UP000196368"/>
    </source>
</evidence>
<dbReference type="InterPro" id="IPR036866">
    <property type="entry name" value="RibonucZ/Hydroxyglut_hydro"/>
</dbReference>
<accession>A0A1Y4DF85</accession>
<dbReference type="InterPro" id="IPR050114">
    <property type="entry name" value="UPF0173_UPF0282_UlaG_hydrolase"/>
</dbReference>
<keyword evidence="4" id="KW-1185">Reference proteome</keyword>
<dbReference type="GO" id="GO:0016787">
    <property type="term" value="F:hydrolase activity"/>
    <property type="evidence" value="ECO:0007669"/>
    <property type="project" value="UniProtKB-KW"/>
</dbReference>
<dbReference type="SUPFAM" id="SSF56281">
    <property type="entry name" value="Metallo-hydrolase/oxidoreductase"/>
    <property type="match status" value="1"/>
</dbReference>
<name>A0A1Y4DF85_9BACT</name>
<comment type="caution">
    <text evidence="3">The sequence shown here is derived from an EMBL/GenBank/DDBJ whole genome shotgun (WGS) entry which is preliminary data.</text>
</comment>
<evidence type="ECO:0000313" key="3">
    <source>
        <dbReference type="EMBL" id="OUO57595.1"/>
    </source>
</evidence>
<keyword evidence="1" id="KW-0378">Hydrolase</keyword>